<dbReference type="GO" id="GO:0051017">
    <property type="term" value="P:actin filament bundle assembly"/>
    <property type="evidence" value="ECO:0007669"/>
    <property type="project" value="UniProtKB-ARBA"/>
</dbReference>
<evidence type="ECO:0000256" key="7">
    <source>
        <dbReference type="ARBA" id="ARBA00023212"/>
    </source>
</evidence>
<keyword evidence="3" id="KW-0479">Metal-binding</keyword>
<evidence type="ECO:0000313" key="10">
    <source>
        <dbReference type="Proteomes" id="UP000436088"/>
    </source>
</evidence>
<evidence type="ECO:0000256" key="3">
    <source>
        <dbReference type="ARBA" id="ARBA00022723"/>
    </source>
</evidence>
<gene>
    <name evidence="9" type="ORF">F3Y22_tig00111027pilonHSYRG00092</name>
</gene>
<evidence type="ECO:0000256" key="2">
    <source>
        <dbReference type="ARBA" id="ARBA00011385"/>
    </source>
</evidence>
<dbReference type="Gene3D" id="2.10.110.10">
    <property type="entry name" value="Cysteine Rich Protein"/>
    <property type="match status" value="1"/>
</dbReference>
<accession>A0A6A2Z4F1</accession>
<protein>
    <recommendedName>
        <fullName evidence="8">LIM zinc-binding domain-containing protein</fullName>
    </recommendedName>
</protein>
<evidence type="ECO:0000313" key="9">
    <source>
        <dbReference type="EMBL" id="KAE8686778.1"/>
    </source>
</evidence>
<dbReference type="AlphaFoldDB" id="A0A6A2Z4F1"/>
<evidence type="ECO:0000256" key="5">
    <source>
        <dbReference type="ARBA" id="ARBA00023038"/>
    </source>
</evidence>
<dbReference type="GO" id="GO:0046872">
    <property type="term" value="F:metal ion binding"/>
    <property type="evidence" value="ECO:0007669"/>
    <property type="project" value="UniProtKB-KW"/>
</dbReference>
<reference evidence="9" key="1">
    <citation type="submission" date="2019-09" db="EMBL/GenBank/DDBJ databases">
        <title>Draft genome information of white flower Hibiscus syriacus.</title>
        <authorList>
            <person name="Kim Y.-M."/>
        </authorList>
    </citation>
    <scope>NUCLEOTIDE SEQUENCE [LARGE SCALE GENOMIC DNA]</scope>
    <source>
        <strain evidence="9">YM2019G1</strain>
    </source>
</reference>
<keyword evidence="6" id="KW-0009">Actin-binding</keyword>
<comment type="caution">
    <text evidence="9">The sequence shown here is derived from an EMBL/GenBank/DDBJ whole genome shotgun (WGS) entry which is preliminary data.</text>
</comment>
<dbReference type="GO" id="GO:0005856">
    <property type="term" value="C:cytoskeleton"/>
    <property type="evidence" value="ECO:0007669"/>
    <property type="project" value="UniProtKB-SubCell"/>
</dbReference>
<sequence>MPPLKGYSQGLILINSSKELAVWIRVLKNALKVLNLFDGTREKCKGCSKTAYPIEGVAAYGTLYHKSCFKCTHGGQGNYSQLEMTDRKKQQNATADKVASIEVATGS</sequence>
<proteinExistence type="predicted"/>
<keyword evidence="7" id="KW-0963">Cytoplasm</keyword>
<keyword evidence="10" id="KW-1185">Reference proteome</keyword>
<evidence type="ECO:0000256" key="6">
    <source>
        <dbReference type="ARBA" id="ARBA00023203"/>
    </source>
</evidence>
<dbReference type="Proteomes" id="UP000436088">
    <property type="component" value="Unassembled WGS sequence"/>
</dbReference>
<keyword evidence="7" id="KW-0206">Cytoskeleton</keyword>
<dbReference type="SUPFAM" id="SSF57716">
    <property type="entry name" value="Glucocorticoid receptor-like (DNA-binding domain)"/>
    <property type="match status" value="1"/>
</dbReference>
<evidence type="ECO:0000256" key="4">
    <source>
        <dbReference type="ARBA" id="ARBA00022833"/>
    </source>
</evidence>
<name>A0A6A2Z4F1_HIBSY</name>
<dbReference type="InterPro" id="IPR001781">
    <property type="entry name" value="Znf_LIM"/>
</dbReference>
<dbReference type="Pfam" id="PF00412">
    <property type="entry name" value="LIM"/>
    <property type="match status" value="1"/>
</dbReference>
<comment type="subunit">
    <text evidence="2">Interacts with F-actin.</text>
</comment>
<keyword evidence="5" id="KW-0440">LIM domain</keyword>
<organism evidence="9 10">
    <name type="scientific">Hibiscus syriacus</name>
    <name type="common">Rose of Sharon</name>
    <dbReference type="NCBI Taxonomy" id="106335"/>
    <lineage>
        <taxon>Eukaryota</taxon>
        <taxon>Viridiplantae</taxon>
        <taxon>Streptophyta</taxon>
        <taxon>Embryophyta</taxon>
        <taxon>Tracheophyta</taxon>
        <taxon>Spermatophyta</taxon>
        <taxon>Magnoliopsida</taxon>
        <taxon>eudicotyledons</taxon>
        <taxon>Gunneridae</taxon>
        <taxon>Pentapetalae</taxon>
        <taxon>rosids</taxon>
        <taxon>malvids</taxon>
        <taxon>Malvales</taxon>
        <taxon>Malvaceae</taxon>
        <taxon>Malvoideae</taxon>
        <taxon>Hibiscus</taxon>
    </lineage>
</organism>
<dbReference type="PANTHER" id="PTHR24206">
    <property type="entry name" value="OS06G0237300 PROTEIN"/>
    <property type="match status" value="1"/>
</dbReference>
<comment type="subcellular location">
    <subcellularLocation>
        <location evidence="1">Cytoplasm</location>
        <location evidence="1">Cytoskeleton</location>
    </subcellularLocation>
</comment>
<dbReference type="EMBL" id="VEPZ02001209">
    <property type="protein sequence ID" value="KAE8686778.1"/>
    <property type="molecule type" value="Genomic_DNA"/>
</dbReference>
<keyword evidence="4" id="KW-0862">Zinc</keyword>
<evidence type="ECO:0000259" key="8">
    <source>
        <dbReference type="Pfam" id="PF00412"/>
    </source>
</evidence>
<evidence type="ECO:0000256" key="1">
    <source>
        <dbReference type="ARBA" id="ARBA00004245"/>
    </source>
</evidence>
<feature type="domain" description="LIM zinc-binding" evidence="8">
    <location>
        <begin position="44"/>
        <end position="73"/>
    </location>
</feature>
<dbReference type="GO" id="GO:0051015">
    <property type="term" value="F:actin filament binding"/>
    <property type="evidence" value="ECO:0007669"/>
    <property type="project" value="UniProtKB-ARBA"/>
</dbReference>